<dbReference type="InterPro" id="IPR001139">
    <property type="entry name" value="Glyco_hydro_30"/>
</dbReference>
<dbReference type="GO" id="GO:0006066">
    <property type="term" value="P:alcohol metabolic process"/>
    <property type="evidence" value="ECO:0007669"/>
    <property type="project" value="UniProtKB-ARBA"/>
</dbReference>
<evidence type="ECO:0000256" key="7">
    <source>
        <dbReference type="ARBA" id="ARBA00022801"/>
    </source>
</evidence>
<evidence type="ECO:0000256" key="3">
    <source>
        <dbReference type="ARBA" id="ARBA00004991"/>
    </source>
</evidence>
<dbReference type="GO" id="GO:0016758">
    <property type="term" value="F:hexosyltransferase activity"/>
    <property type="evidence" value="ECO:0007669"/>
    <property type="project" value="UniProtKB-ARBA"/>
</dbReference>
<keyword evidence="8 12" id="KW-0746">Sphingolipid metabolism</keyword>
<feature type="chain" id="PRO_5035592802" description="Glucosylceramidase" evidence="13">
    <location>
        <begin position="23"/>
        <end position="519"/>
    </location>
</feature>
<comment type="catalytic activity">
    <reaction evidence="10">
        <text>a beta-D-glucosylceramide + H2O = an N-acyl-sphingoid base + D-glucose</text>
        <dbReference type="Rhea" id="RHEA:81447"/>
        <dbReference type="ChEBI" id="CHEBI:4167"/>
        <dbReference type="ChEBI" id="CHEBI:15377"/>
        <dbReference type="ChEBI" id="CHEBI:83264"/>
        <dbReference type="ChEBI" id="CHEBI:83273"/>
    </reaction>
    <physiologicalReaction direction="left-to-right" evidence="10">
        <dbReference type="Rhea" id="RHEA:81448"/>
    </physiologicalReaction>
</comment>
<dbReference type="FunFam" id="3.20.20.80:FF:000030">
    <property type="entry name" value="Lysosomal acid glucosylceramidase"/>
    <property type="match status" value="1"/>
</dbReference>
<evidence type="ECO:0000256" key="13">
    <source>
        <dbReference type="SAM" id="SignalP"/>
    </source>
</evidence>
<keyword evidence="9 12" id="KW-0443">Lipid metabolism</keyword>
<evidence type="ECO:0000256" key="11">
    <source>
        <dbReference type="ARBA" id="ARBA00051345"/>
    </source>
</evidence>
<dbReference type="Pfam" id="PF17189">
    <property type="entry name" value="Glyco_hydro_30C"/>
    <property type="match status" value="1"/>
</dbReference>
<keyword evidence="6 13" id="KW-0732">Signal</keyword>
<dbReference type="PANTHER" id="PTHR11069">
    <property type="entry name" value="GLUCOSYLCERAMIDASE"/>
    <property type="match status" value="1"/>
</dbReference>
<accession>A0A7R9PTF1</accession>
<evidence type="ECO:0000256" key="4">
    <source>
        <dbReference type="ARBA" id="ARBA00005382"/>
    </source>
</evidence>
<dbReference type="GO" id="GO:0008202">
    <property type="term" value="P:steroid metabolic process"/>
    <property type="evidence" value="ECO:0007669"/>
    <property type="project" value="UniProtKB-ARBA"/>
</dbReference>
<dbReference type="GO" id="GO:0030163">
    <property type="term" value="P:protein catabolic process"/>
    <property type="evidence" value="ECO:0007669"/>
    <property type="project" value="UniProtKB-ARBA"/>
</dbReference>
<protein>
    <recommendedName>
        <fullName evidence="5 12">Glucosylceramidase</fullName>
        <ecNumber evidence="5 12">3.2.1.45</ecNumber>
    </recommendedName>
</protein>
<reference evidence="16" key="1">
    <citation type="submission" date="2020-11" db="EMBL/GenBank/DDBJ databases">
        <authorList>
            <person name="Tran Van P."/>
        </authorList>
    </citation>
    <scope>NUCLEOTIDE SEQUENCE</scope>
</reference>
<dbReference type="GO" id="GO:0006914">
    <property type="term" value="P:autophagy"/>
    <property type="evidence" value="ECO:0007669"/>
    <property type="project" value="UniProtKB-ARBA"/>
</dbReference>
<keyword evidence="17" id="KW-1185">Reference proteome</keyword>
<dbReference type="GO" id="GO:0032006">
    <property type="term" value="P:regulation of TOR signaling"/>
    <property type="evidence" value="ECO:0007669"/>
    <property type="project" value="UniProtKB-ARBA"/>
</dbReference>
<dbReference type="GO" id="GO:0005764">
    <property type="term" value="C:lysosome"/>
    <property type="evidence" value="ECO:0007669"/>
    <property type="project" value="UniProtKB-ARBA"/>
</dbReference>
<dbReference type="Proteomes" id="UP000759131">
    <property type="component" value="Unassembled WGS sequence"/>
</dbReference>
<dbReference type="GO" id="GO:0010605">
    <property type="term" value="P:negative regulation of macromolecule metabolic process"/>
    <property type="evidence" value="ECO:0007669"/>
    <property type="project" value="UniProtKB-ARBA"/>
</dbReference>
<dbReference type="GO" id="GO:0007040">
    <property type="term" value="P:lysosome organization"/>
    <property type="evidence" value="ECO:0007669"/>
    <property type="project" value="UniProtKB-ARBA"/>
</dbReference>
<dbReference type="GO" id="GO:0042391">
    <property type="term" value="P:regulation of membrane potential"/>
    <property type="evidence" value="ECO:0007669"/>
    <property type="project" value="UniProtKB-ARBA"/>
</dbReference>
<dbReference type="GO" id="GO:0005774">
    <property type="term" value="C:vacuolar membrane"/>
    <property type="evidence" value="ECO:0007669"/>
    <property type="project" value="UniProtKB-ARBA"/>
</dbReference>
<comment type="catalytic activity">
    <reaction evidence="1">
        <text>a beta-D-glucosyl-(1&lt;-&gt;1')-N-acylsphing-4-enine + H2O = an N-acylsphing-4-enine + D-glucose</text>
        <dbReference type="Rhea" id="RHEA:13269"/>
        <dbReference type="ChEBI" id="CHEBI:4167"/>
        <dbReference type="ChEBI" id="CHEBI:15377"/>
        <dbReference type="ChEBI" id="CHEBI:22801"/>
        <dbReference type="ChEBI" id="CHEBI:52639"/>
        <dbReference type="EC" id="3.2.1.45"/>
    </reaction>
    <physiologicalReaction direction="left-to-right" evidence="1">
        <dbReference type="Rhea" id="RHEA:13270"/>
    </physiologicalReaction>
</comment>
<evidence type="ECO:0000313" key="16">
    <source>
        <dbReference type="EMBL" id="CAD7619640.1"/>
    </source>
</evidence>
<feature type="domain" description="Glycosyl hydrolase family 30 beta sandwich" evidence="15">
    <location>
        <begin position="455"/>
        <end position="517"/>
    </location>
</feature>
<evidence type="ECO:0000256" key="5">
    <source>
        <dbReference type="ARBA" id="ARBA00012658"/>
    </source>
</evidence>
<dbReference type="Gene3D" id="3.20.20.80">
    <property type="entry name" value="Glycosidases"/>
    <property type="match status" value="1"/>
</dbReference>
<dbReference type="AlphaFoldDB" id="A0A7R9PTF1"/>
<dbReference type="EC" id="3.2.1.45" evidence="5 12"/>
<dbReference type="GO" id="GO:0016241">
    <property type="term" value="P:regulation of macroautophagy"/>
    <property type="evidence" value="ECO:0007669"/>
    <property type="project" value="UniProtKB-ARBA"/>
</dbReference>
<dbReference type="GO" id="GO:0006680">
    <property type="term" value="P:glucosylceramide catabolic process"/>
    <property type="evidence" value="ECO:0007669"/>
    <property type="project" value="TreeGrafter"/>
</dbReference>
<dbReference type="GO" id="GO:0004348">
    <property type="term" value="F:glucosylceramidase activity"/>
    <property type="evidence" value="ECO:0007669"/>
    <property type="project" value="UniProtKB-EC"/>
</dbReference>
<comment type="pathway">
    <text evidence="2">Lipid metabolism; sphingolipid metabolism.</text>
</comment>
<feature type="domain" description="Glycosyl hydrolase family 30 TIM-barrel" evidence="14">
    <location>
        <begin position="105"/>
        <end position="452"/>
    </location>
</feature>
<dbReference type="GO" id="GO:0051246">
    <property type="term" value="P:regulation of protein metabolic process"/>
    <property type="evidence" value="ECO:0007669"/>
    <property type="project" value="UniProtKB-ARBA"/>
</dbReference>
<keyword evidence="7 12" id="KW-0378">Hydrolase</keyword>
<dbReference type="Pfam" id="PF02055">
    <property type="entry name" value="Glyco_hydro_30"/>
    <property type="match status" value="1"/>
</dbReference>
<dbReference type="EMBL" id="OC854597">
    <property type="protein sequence ID" value="CAD7619640.1"/>
    <property type="molecule type" value="Genomic_DNA"/>
</dbReference>
<evidence type="ECO:0000259" key="14">
    <source>
        <dbReference type="Pfam" id="PF02055"/>
    </source>
</evidence>
<keyword evidence="12" id="KW-0326">Glycosidase</keyword>
<dbReference type="PRINTS" id="PR00843">
    <property type="entry name" value="GLHYDRLASE30"/>
</dbReference>
<dbReference type="SUPFAM" id="SSF51445">
    <property type="entry name" value="(Trans)glycosidases"/>
    <property type="match status" value="1"/>
</dbReference>
<evidence type="ECO:0000313" key="17">
    <source>
        <dbReference type="Proteomes" id="UP000759131"/>
    </source>
</evidence>
<organism evidence="16">
    <name type="scientific">Medioppia subpectinata</name>
    <dbReference type="NCBI Taxonomy" id="1979941"/>
    <lineage>
        <taxon>Eukaryota</taxon>
        <taxon>Metazoa</taxon>
        <taxon>Ecdysozoa</taxon>
        <taxon>Arthropoda</taxon>
        <taxon>Chelicerata</taxon>
        <taxon>Arachnida</taxon>
        <taxon>Acari</taxon>
        <taxon>Acariformes</taxon>
        <taxon>Sarcoptiformes</taxon>
        <taxon>Oribatida</taxon>
        <taxon>Brachypylina</taxon>
        <taxon>Oppioidea</taxon>
        <taxon>Oppiidae</taxon>
        <taxon>Medioppia</taxon>
    </lineage>
</organism>
<comment type="catalytic activity">
    <reaction evidence="11">
        <text>an N-acyl-1-beta-D-glucosyl-15-methylhexadecasphing-4-enine + H2O = an N-acyl-15-methylhexadecasphing-4-enine + D-glucose</text>
        <dbReference type="Rhea" id="RHEA:34755"/>
        <dbReference type="ChEBI" id="CHEBI:4167"/>
        <dbReference type="ChEBI" id="CHEBI:15377"/>
        <dbReference type="ChEBI" id="CHEBI:70815"/>
        <dbReference type="ChEBI" id="CHEBI:70846"/>
    </reaction>
    <physiologicalReaction direction="left-to-right" evidence="11">
        <dbReference type="Rhea" id="RHEA:34756"/>
    </physiologicalReaction>
</comment>
<evidence type="ECO:0000259" key="15">
    <source>
        <dbReference type="Pfam" id="PF17189"/>
    </source>
</evidence>
<dbReference type="EMBL" id="CAJPIZ010000022">
    <property type="protein sequence ID" value="CAG2100070.1"/>
    <property type="molecule type" value="Genomic_DNA"/>
</dbReference>
<dbReference type="InterPro" id="IPR017853">
    <property type="entry name" value="GH"/>
</dbReference>
<sequence length="519" mass="58516">MNKHFSIFTLFSCIFFIITVNARRECIARKVPNADTVCVCNATYCDDLPALQRPQPGFATVFESNKQGLRFRQTALKFDSMASQSTADQSVTITINRTQRYQSVLGFGAAFTDSTGQMLKSVNQSLADLLIESYFSANGIEYSMGRIPIGGTDFSDRPYSYDDTDDDLELKHWALQREDTEWKIPFIKQALKVSPHKLRLFGSPWSPPAWMKTNHRFNESGYLRGDVGGQYYQSWANYFVKFLDAYKSHDIPVWGLTVENEPVEGQQPHYGFNCLNFTGPTERDFVKLNLGPTLAKAGYTPDKLKLMVFDDNANFLADFVKPILTDKEAAKYVSGIAYHWYGNNPMSGFPDPFLTEVHNTYPNVFLLNTEACHLDGAALGRWDHGEKYAYDIIRALNNYVSGWLEWNMALDMNAGPRWTGGGFGGTLNIDPAKGEAYKQPSFYTIGHFSKFVSPDSIRVGHSVDKSVANLSVVTIQRPDKQLVLVALNAGDTDIELDIRESGHRLRYKIAAHSVQSYIW</sequence>
<evidence type="ECO:0000256" key="9">
    <source>
        <dbReference type="ARBA" id="ARBA00023098"/>
    </source>
</evidence>
<dbReference type="SUPFAM" id="SSF51011">
    <property type="entry name" value="Glycosyl hydrolase domain"/>
    <property type="match status" value="1"/>
</dbReference>
<evidence type="ECO:0000256" key="10">
    <source>
        <dbReference type="ARBA" id="ARBA00050474"/>
    </source>
</evidence>
<comment type="similarity">
    <text evidence="4 12">Belongs to the glycosyl hydrolase 30 family.</text>
</comment>
<comment type="pathway">
    <text evidence="3">Sphingolipid metabolism.</text>
</comment>
<feature type="signal peptide" evidence="13">
    <location>
        <begin position="1"/>
        <end position="22"/>
    </location>
</feature>
<dbReference type="OrthoDB" id="6513592at2759"/>
<evidence type="ECO:0000256" key="2">
    <source>
        <dbReference type="ARBA" id="ARBA00004760"/>
    </source>
</evidence>
<dbReference type="InterPro" id="IPR033453">
    <property type="entry name" value="Glyco_hydro_30_TIM-barrel"/>
</dbReference>
<name>A0A7R9PTF1_9ACAR</name>
<gene>
    <name evidence="16" type="ORF">OSB1V03_LOCUS140</name>
</gene>
<evidence type="ECO:0000256" key="8">
    <source>
        <dbReference type="ARBA" id="ARBA00022919"/>
    </source>
</evidence>
<dbReference type="PANTHER" id="PTHR11069:SF23">
    <property type="entry name" value="LYSOSOMAL ACID GLUCOSYLCERAMIDASE"/>
    <property type="match status" value="1"/>
</dbReference>
<evidence type="ECO:0000256" key="1">
    <source>
        <dbReference type="ARBA" id="ARBA00001013"/>
    </source>
</evidence>
<evidence type="ECO:0000256" key="12">
    <source>
        <dbReference type="RuleBase" id="RU361188"/>
    </source>
</evidence>
<dbReference type="InterPro" id="IPR033452">
    <property type="entry name" value="GH30_C"/>
</dbReference>
<dbReference type="GO" id="GO:0005102">
    <property type="term" value="F:signaling receptor binding"/>
    <property type="evidence" value="ECO:0007669"/>
    <property type="project" value="UniProtKB-ARBA"/>
</dbReference>
<evidence type="ECO:0000256" key="6">
    <source>
        <dbReference type="ARBA" id="ARBA00022729"/>
    </source>
</evidence>
<proteinExistence type="inferred from homology"/>